<dbReference type="GO" id="GO:0006808">
    <property type="term" value="P:regulation of nitrogen utilization"/>
    <property type="evidence" value="ECO:0007669"/>
    <property type="project" value="InterPro"/>
</dbReference>
<dbReference type="EMBL" id="QJJR01000001">
    <property type="protein sequence ID" value="PXW92952.1"/>
    <property type="molecule type" value="Genomic_DNA"/>
</dbReference>
<dbReference type="SUPFAM" id="SSF54913">
    <property type="entry name" value="GlnB-like"/>
    <property type="match status" value="2"/>
</dbReference>
<gene>
    <name evidence="1" type="ORF">DES38_10130</name>
</gene>
<comment type="caution">
    <text evidence="1">The sequence shown here is derived from an EMBL/GenBank/DDBJ whole genome shotgun (WGS) entry which is preliminary data.</text>
</comment>
<sequence>MQMPFDDHKLIVTIVKKGHAKKVVHYIRLKGVTGSTIIPAEGVRKQDKLRMFGLPIKREREVIFTVVDEKILKETLLTIKDTAVLGKDTPGIAVVIDVKKVLGVMRLNTGDIADVSRKGANQSMEALRFDLIVSIVNSGEAEAVIEAAKKQGADGGTIIRGRGTGVHEQQKLFNILIEPEKDIVLTLIEKGKTDDVLHGIKEDCGLNQPGKGIAFVLETEQSVGLTALIQPDR</sequence>
<dbReference type="RefSeq" id="WP_110250053.1">
    <property type="nucleotide sequence ID" value="NZ_QJJR01000001.1"/>
</dbReference>
<dbReference type="GO" id="GO:0030234">
    <property type="term" value="F:enzyme regulator activity"/>
    <property type="evidence" value="ECO:0007669"/>
    <property type="project" value="InterPro"/>
</dbReference>
<proteinExistence type="predicted"/>
<dbReference type="AlphaFoldDB" id="A0A2V3WV18"/>
<dbReference type="PROSITE" id="PS51343">
    <property type="entry name" value="PII_GLNB_DOM"/>
    <property type="match status" value="2"/>
</dbReference>
<dbReference type="InterPro" id="IPR002187">
    <property type="entry name" value="N-reg_PII"/>
</dbReference>
<dbReference type="InterPro" id="IPR011322">
    <property type="entry name" value="N-reg_PII-like_a/b"/>
</dbReference>
<dbReference type="OrthoDB" id="9803021at2"/>
<accession>A0A2V3WV18</accession>
<keyword evidence="2" id="KW-1185">Reference proteome</keyword>
<dbReference type="SMART" id="SM00938">
    <property type="entry name" value="P-II"/>
    <property type="match status" value="1"/>
</dbReference>
<protein>
    <recommendedName>
        <fullName evidence="3">Nitrogen regulatory protein P-II family</fullName>
    </recommendedName>
</protein>
<dbReference type="Proteomes" id="UP000247922">
    <property type="component" value="Unassembled WGS sequence"/>
</dbReference>
<evidence type="ECO:0000313" key="2">
    <source>
        <dbReference type="Proteomes" id="UP000247922"/>
    </source>
</evidence>
<name>A0A2V3WV18_9BACI</name>
<dbReference type="InterPro" id="IPR015867">
    <property type="entry name" value="N-reg_PII/ATP_PRibTrfase_C"/>
</dbReference>
<dbReference type="Pfam" id="PF00543">
    <property type="entry name" value="P-II"/>
    <property type="match status" value="1"/>
</dbReference>
<dbReference type="Gene3D" id="3.30.70.120">
    <property type="match status" value="2"/>
</dbReference>
<evidence type="ECO:0000313" key="1">
    <source>
        <dbReference type="EMBL" id="PXW92952.1"/>
    </source>
</evidence>
<reference evidence="1 2" key="1">
    <citation type="submission" date="2018-05" db="EMBL/GenBank/DDBJ databases">
        <title>Genomic Encyclopedia of Type Strains, Phase IV (KMG-IV): sequencing the most valuable type-strain genomes for metagenomic binning, comparative biology and taxonomic classification.</title>
        <authorList>
            <person name="Goeker M."/>
        </authorList>
    </citation>
    <scope>NUCLEOTIDE SEQUENCE [LARGE SCALE GENOMIC DNA]</scope>
    <source>
        <strain evidence="1 2">DSM 22440</strain>
    </source>
</reference>
<organism evidence="1 2">
    <name type="scientific">Streptohalobacillus salinus</name>
    <dbReference type="NCBI Taxonomy" id="621096"/>
    <lineage>
        <taxon>Bacteria</taxon>
        <taxon>Bacillati</taxon>
        <taxon>Bacillota</taxon>
        <taxon>Bacilli</taxon>
        <taxon>Bacillales</taxon>
        <taxon>Bacillaceae</taxon>
        <taxon>Streptohalobacillus</taxon>
    </lineage>
</organism>
<evidence type="ECO:0008006" key="3">
    <source>
        <dbReference type="Google" id="ProtNLM"/>
    </source>
</evidence>